<feature type="domain" description="DUF6997" evidence="2">
    <location>
        <begin position="77"/>
        <end position="249"/>
    </location>
</feature>
<dbReference type="InterPro" id="IPR054266">
    <property type="entry name" value="DUF6997"/>
</dbReference>
<evidence type="ECO:0000259" key="3">
    <source>
        <dbReference type="Pfam" id="PF23871"/>
    </source>
</evidence>
<accession>A0A6N2SN42</accession>
<dbReference type="Pfam" id="PF22515">
    <property type="entry name" value="DUF6996"/>
    <property type="match status" value="1"/>
</dbReference>
<evidence type="ECO:0000259" key="1">
    <source>
        <dbReference type="Pfam" id="PF22515"/>
    </source>
</evidence>
<evidence type="ECO:0000313" key="4">
    <source>
        <dbReference type="EMBL" id="VYS94422.1"/>
    </source>
</evidence>
<feature type="domain" description="DUF7226" evidence="3">
    <location>
        <begin position="286"/>
        <end position="426"/>
    </location>
</feature>
<proteinExistence type="predicted"/>
<organism evidence="4">
    <name type="scientific">Akkermansia muciniphila</name>
    <dbReference type="NCBI Taxonomy" id="239935"/>
    <lineage>
        <taxon>Bacteria</taxon>
        <taxon>Pseudomonadati</taxon>
        <taxon>Verrucomicrobiota</taxon>
        <taxon>Verrucomicrobiia</taxon>
        <taxon>Verrucomicrobiales</taxon>
        <taxon>Akkermansiaceae</taxon>
        <taxon>Akkermansia</taxon>
    </lineage>
</organism>
<dbReference type="Pfam" id="PF23871">
    <property type="entry name" value="DUF7226"/>
    <property type="match status" value="1"/>
</dbReference>
<protein>
    <submittedName>
        <fullName evidence="4">Uncharacterized protein</fullName>
    </submittedName>
</protein>
<dbReference type="GeneID" id="84022984"/>
<sequence length="428" mass="50321">MNRYKNDIAWEQIFEKHRILDAIKSKGRVTISSTDINEFREARLMTKFDHRSQLPHLFSENNLSILPTSRGTYEISTFETFCTFKKEEIDITFIDFPTFLESMDYKDITSEATSINCIFVSKILHDFTGEDNLFPTISGRMSSSLFDFKINSSEDQKQFEVKVNNSQIEIDGGYEGNDSLILIEAKNYISDDFLIRQLYYPYRLWKEKVNKQIRPIFLTYSNGIFHIREYEFTDAKFYNSIRLIKHKKYAIQEGSINIEAIQNILENTKTVSEPSIPFPQADSFERIINLCELLKQKLFLSKEEITQNYDFDARQTEYYFNAAKYLGLVDKKYDNNNIKYVLTETGLGMFNKSITDRQLEFVKLILSHKIFKESLKLYLKKGNTPSKNEIVEIMKKSNLYNISSNETYKRRASTIISWSNWILGLIEE</sequence>
<dbReference type="AlphaFoldDB" id="A0A6N2SN42"/>
<evidence type="ECO:0000259" key="2">
    <source>
        <dbReference type="Pfam" id="PF22518"/>
    </source>
</evidence>
<gene>
    <name evidence="4" type="ORF">AMLFYP55_02223</name>
</gene>
<dbReference type="RefSeq" id="WP_102722334.1">
    <property type="nucleotide sequence ID" value="NZ_CACRSS010000002.1"/>
</dbReference>
<dbReference type="InterPro" id="IPR055650">
    <property type="entry name" value="DUF7226"/>
</dbReference>
<reference evidence="4" key="1">
    <citation type="submission" date="2019-11" db="EMBL/GenBank/DDBJ databases">
        <authorList>
            <person name="Feng L."/>
        </authorList>
    </citation>
    <scope>NUCLEOTIDE SEQUENCE</scope>
    <source>
        <strain evidence="4">AMuciniphilaLFYP55</strain>
    </source>
</reference>
<feature type="domain" description="DUF6996" evidence="1">
    <location>
        <begin position="7"/>
        <end position="75"/>
    </location>
</feature>
<dbReference type="OrthoDB" id="9774819at2"/>
<dbReference type="EMBL" id="CACRSS010000002">
    <property type="protein sequence ID" value="VYS94422.1"/>
    <property type="molecule type" value="Genomic_DNA"/>
</dbReference>
<dbReference type="Pfam" id="PF22518">
    <property type="entry name" value="DUF6997"/>
    <property type="match status" value="1"/>
</dbReference>
<name>A0A6N2SN42_9BACT</name>
<dbReference type="InterPro" id="IPR054265">
    <property type="entry name" value="DUF6996"/>
</dbReference>